<feature type="region of interest" description="Disordered" evidence="1">
    <location>
        <begin position="1"/>
        <end position="27"/>
    </location>
</feature>
<feature type="region of interest" description="Disordered" evidence="1">
    <location>
        <begin position="117"/>
        <end position="141"/>
    </location>
</feature>
<dbReference type="AlphaFoldDB" id="A0A2I0KHU2"/>
<name>A0A2I0KHU2_PUNGR</name>
<evidence type="ECO:0000313" key="3">
    <source>
        <dbReference type="Proteomes" id="UP000233551"/>
    </source>
</evidence>
<sequence>MLNRSKNLEVPIPETRLGGQNGNTTNRTCRWKDQMTETPEGQFRHSTPLSCARRFIHSIVRRRPLRLHLFPNPPFHARTFHSPHGETTRRLPATPLSRGWVDVSNLRARVRKQRVGGEGICPWPTDSQRGRDVVQSSQGSA</sequence>
<comment type="caution">
    <text evidence="2">The sequence shown here is derived from an EMBL/GenBank/DDBJ whole genome shotgun (WGS) entry which is preliminary data.</text>
</comment>
<accession>A0A2I0KHU2</accession>
<organism evidence="2 3">
    <name type="scientific">Punica granatum</name>
    <name type="common">Pomegranate</name>
    <dbReference type="NCBI Taxonomy" id="22663"/>
    <lineage>
        <taxon>Eukaryota</taxon>
        <taxon>Viridiplantae</taxon>
        <taxon>Streptophyta</taxon>
        <taxon>Embryophyta</taxon>
        <taxon>Tracheophyta</taxon>
        <taxon>Spermatophyta</taxon>
        <taxon>Magnoliopsida</taxon>
        <taxon>eudicotyledons</taxon>
        <taxon>Gunneridae</taxon>
        <taxon>Pentapetalae</taxon>
        <taxon>rosids</taxon>
        <taxon>malvids</taxon>
        <taxon>Myrtales</taxon>
        <taxon>Lythraceae</taxon>
        <taxon>Punica</taxon>
    </lineage>
</organism>
<evidence type="ECO:0000313" key="2">
    <source>
        <dbReference type="EMBL" id="PKI68097.1"/>
    </source>
</evidence>
<protein>
    <submittedName>
        <fullName evidence="2">Uncharacterized protein</fullName>
    </submittedName>
</protein>
<proteinExistence type="predicted"/>
<evidence type="ECO:0000256" key="1">
    <source>
        <dbReference type="SAM" id="MobiDB-lite"/>
    </source>
</evidence>
<gene>
    <name evidence="2" type="ORF">CRG98_011693</name>
</gene>
<dbReference type="EMBL" id="PGOL01000571">
    <property type="protein sequence ID" value="PKI68097.1"/>
    <property type="molecule type" value="Genomic_DNA"/>
</dbReference>
<dbReference type="Proteomes" id="UP000233551">
    <property type="component" value="Unassembled WGS sequence"/>
</dbReference>
<reference evidence="2 3" key="1">
    <citation type="submission" date="2017-11" db="EMBL/GenBank/DDBJ databases">
        <title>De-novo sequencing of pomegranate (Punica granatum L.) genome.</title>
        <authorList>
            <person name="Akparov Z."/>
            <person name="Amiraslanov A."/>
            <person name="Hajiyeva S."/>
            <person name="Abbasov M."/>
            <person name="Kaur K."/>
            <person name="Hamwieh A."/>
            <person name="Solovyev V."/>
            <person name="Salamov A."/>
            <person name="Braich B."/>
            <person name="Kosarev P."/>
            <person name="Mahmoud A."/>
            <person name="Hajiyev E."/>
            <person name="Babayeva S."/>
            <person name="Izzatullayeva V."/>
            <person name="Mammadov A."/>
            <person name="Mammadov A."/>
            <person name="Sharifova S."/>
            <person name="Ojaghi J."/>
            <person name="Eynullazada K."/>
            <person name="Bayramov B."/>
            <person name="Abdulazimova A."/>
            <person name="Shahmuradov I."/>
        </authorList>
    </citation>
    <scope>NUCLEOTIDE SEQUENCE [LARGE SCALE GENOMIC DNA]</scope>
    <source>
        <strain evidence="3">cv. AG2017</strain>
        <tissue evidence="2">Leaf</tissue>
    </source>
</reference>
<keyword evidence="3" id="KW-1185">Reference proteome</keyword>